<dbReference type="EMBL" id="WTPW01000717">
    <property type="protein sequence ID" value="KAF0485816.1"/>
    <property type="molecule type" value="Genomic_DNA"/>
</dbReference>
<comment type="caution">
    <text evidence="1">The sequence shown here is derived from an EMBL/GenBank/DDBJ whole genome shotgun (WGS) entry which is preliminary data.</text>
</comment>
<evidence type="ECO:0000313" key="2">
    <source>
        <dbReference type="Proteomes" id="UP000439903"/>
    </source>
</evidence>
<proteinExistence type="predicted"/>
<evidence type="ECO:0000313" key="1">
    <source>
        <dbReference type="EMBL" id="KAF0485816.1"/>
    </source>
</evidence>
<sequence>MTHLSKVASKIWEHCPQELRAMYDRLGQEAQTCIQKIFRPGKKQLFKPYDPGNSVASKRPRGRRAVNLIDQTTTDQTGQVLVEDAQHPHDKTTQI</sequence>
<organism evidence="1 2">
    <name type="scientific">Gigaspora margarita</name>
    <dbReference type="NCBI Taxonomy" id="4874"/>
    <lineage>
        <taxon>Eukaryota</taxon>
        <taxon>Fungi</taxon>
        <taxon>Fungi incertae sedis</taxon>
        <taxon>Mucoromycota</taxon>
        <taxon>Glomeromycotina</taxon>
        <taxon>Glomeromycetes</taxon>
        <taxon>Diversisporales</taxon>
        <taxon>Gigasporaceae</taxon>
        <taxon>Gigaspora</taxon>
    </lineage>
</organism>
<keyword evidence="2" id="KW-1185">Reference proteome</keyword>
<dbReference type="AlphaFoldDB" id="A0A8H4EHZ3"/>
<gene>
    <name evidence="1" type="ORF">F8M41_022765</name>
</gene>
<accession>A0A8H4EHZ3</accession>
<dbReference type="Proteomes" id="UP000439903">
    <property type="component" value="Unassembled WGS sequence"/>
</dbReference>
<reference evidence="1 2" key="1">
    <citation type="journal article" date="2019" name="Environ. Microbiol.">
        <title>At the nexus of three kingdoms: the genome of the mycorrhizal fungus Gigaspora margarita provides insights into plant, endobacterial and fungal interactions.</title>
        <authorList>
            <person name="Venice F."/>
            <person name="Ghignone S."/>
            <person name="Salvioli di Fossalunga A."/>
            <person name="Amselem J."/>
            <person name="Novero M."/>
            <person name="Xianan X."/>
            <person name="Sedzielewska Toro K."/>
            <person name="Morin E."/>
            <person name="Lipzen A."/>
            <person name="Grigoriev I.V."/>
            <person name="Henrissat B."/>
            <person name="Martin F.M."/>
            <person name="Bonfante P."/>
        </authorList>
    </citation>
    <scope>NUCLEOTIDE SEQUENCE [LARGE SCALE GENOMIC DNA]</scope>
    <source>
        <strain evidence="1 2">BEG34</strain>
    </source>
</reference>
<protein>
    <submittedName>
        <fullName evidence="1">Uncharacterized protein</fullName>
    </submittedName>
</protein>
<name>A0A8H4EHZ3_GIGMA</name>